<dbReference type="PANTHER" id="PTHR23028:SF118">
    <property type="entry name" value="ACYL_TRANSF_3 DOMAIN-CONTAINING PROTEIN"/>
    <property type="match status" value="1"/>
</dbReference>
<dbReference type="AlphaFoldDB" id="G0PB11"/>
<dbReference type="InterPro" id="IPR043968">
    <property type="entry name" value="SGNH"/>
</dbReference>
<keyword evidence="1" id="KW-1133">Transmembrane helix</keyword>
<dbReference type="PANTHER" id="PTHR23028">
    <property type="entry name" value="ACETYLTRANSFERASE"/>
    <property type="match status" value="1"/>
</dbReference>
<proteinExistence type="predicted"/>
<evidence type="ECO:0000259" key="2">
    <source>
        <dbReference type="Pfam" id="PF19040"/>
    </source>
</evidence>
<keyword evidence="1" id="KW-0812">Transmembrane</keyword>
<dbReference type="GO" id="GO:0016020">
    <property type="term" value="C:membrane"/>
    <property type="evidence" value="ECO:0007669"/>
    <property type="project" value="TreeGrafter"/>
</dbReference>
<evidence type="ECO:0000256" key="1">
    <source>
        <dbReference type="SAM" id="Phobius"/>
    </source>
</evidence>
<evidence type="ECO:0000313" key="3">
    <source>
        <dbReference type="EMBL" id="EGT50184.1"/>
    </source>
</evidence>
<gene>
    <name evidence="3" type="ORF">CAEBREN_15645</name>
</gene>
<protein>
    <recommendedName>
        <fullName evidence="2">SGNH domain-containing protein</fullName>
    </recommendedName>
</protein>
<dbReference type="EMBL" id="GL380196">
    <property type="protein sequence ID" value="EGT50184.1"/>
    <property type="molecule type" value="Genomic_DNA"/>
</dbReference>
<evidence type="ECO:0000313" key="4">
    <source>
        <dbReference type="Proteomes" id="UP000008068"/>
    </source>
</evidence>
<dbReference type="InterPro" id="IPR050879">
    <property type="entry name" value="Acyltransferase_3"/>
</dbReference>
<dbReference type="GO" id="GO:0000271">
    <property type="term" value="P:polysaccharide biosynthetic process"/>
    <property type="evidence" value="ECO:0007669"/>
    <property type="project" value="TreeGrafter"/>
</dbReference>
<dbReference type="InParanoid" id="G0PB11"/>
<organism evidence="4">
    <name type="scientific">Caenorhabditis brenneri</name>
    <name type="common">Nematode worm</name>
    <dbReference type="NCBI Taxonomy" id="135651"/>
    <lineage>
        <taxon>Eukaryota</taxon>
        <taxon>Metazoa</taxon>
        <taxon>Ecdysozoa</taxon>
        <taxon>Nematoda</taxon>
        <taxon>Chromadorea</taxon>
        <taxon>Rhabditida</taxon>
        <taxon>Rhabditina</taxon>
        <taxon>Rhabditomorpha</taxon>
        <taxon>Rhabditoidea</taxon>
        <taxon>Rhabditidae</taxon>
        <taxon>Peloderinae</taxon>
        <taxon>Caenorhabditis</taxon>
    </lineage>
</organism>
<dbReference type="HOGENOM" id="CLU_005679_12_0_1"/>
<keyword evidence="4" id="KW-1185">Reference proteome</keyword>
<feature type="domain" description="SGNH" evidence="2">
    <location>
        <begin position="143"/>
        <end position="384"/>
    </location>
</feature>
<reference evidence="4" key="1">
    <citation type="submission" date="2011-07" db="EMBL/GenBank/DDBJ databases">
        <authorList>
            <consortium name="Caenorhabditis brenneri Sequencing and Analysis Consortium"/>
            <person name="Wilson R.K."/>
        </authorList>
    </citation>
    <scope>NUCLEOTIDE SEQUENCE [LARGE SCALE GENOMIC DNA]</scope>
    <source>
        <strain evidence="4">PB2801</strain>
    </source>
</reference>
<dbReference type="OrthoDB" id="5825384at2759"/>
<keyword evidence="1" id="KW-0472">Membrane</keyword>
<accession>G0PB11</accession>
<dbReference type="Pfam" id="PF19040">
    <property type="entry name" value="SGNH"/>
    <property type="match status" value="1"/>
</dbReference>
<feature type="transmembrane region" description="Helical" evidence="1">
    <location>
        <begin position="9"/>
        <end position="26"/>
    </location>
</feature>
<sequence>MQTKRNDLQGIRGLAILSVLGFHFYPHRFPNGYLGVDQWYLKQSNFTILLLIVILLVANGILVYKDEIREVMRKQKTGGKEFKEVEEEKNVIRKYPIRKYPRLDALTDDMTLDDAARMNAYWHQHDHMAAELQWPNCVSRGPEHNWCDFKENGTEFKIAMLGNSYVQNHHKMLIQECKHRAYSFAMDSETGCEPLASPHTTVDNGGMGVEWVQACAKKLDEFVAFIKDTKPDFAFILTRFTAIAEPFDIDENHLETDKIYLEMKKQLGRLLPNIKRKLFMIDSFPRVNRSKLDSIVEELKRNKTIEEINKSLYNPSGFERGRRRLAELVKKECRSKCELINYVDAFWNKTMNAFQYFDARGFTYFTSGYHLSAHGIEHVRHLYRDICDNL</sequence>
<name>G0PB11_CAEBE</name>
<feature type="transmembrane region" description="Helical" evidence="1">
    <location>
        <begin position="46"/>
        <end position="64"/>
    </location>
</feature>
<dbReference type="Proteomes" id="UP000008068">
    <property type="component" value="Unassembled WGS sequence"/>
</dbReference>
<dbReference type="STRING" id="135651.G0PB11"/>
<dbReference type="eggNOG" id="ENOG502SGA9">
    <property type="taxonomic scope" value="Eukaryota"/>
</dbReference>